<reference evidence="7 8" key="1">
    <citation type="submission" date="2015-09" db="EMBL/GenBank/DDBJ databases">
        <title>Host preference determinants of Valsa canker pathogens revealed by comparative genomics.</title>
        <authorList>
            <person name="Yin Z."/>
            <person name="Huang L."/>
        </authorList>
    </citation>
    <scope>NUCLEOTIDE SEQUENCE [LARGE SCALE GENOMIC DNA]</scope>
    <source>
        <strain evidence="7 8">SXYLt</strain>
    </source>
</reference>
<name>A0A423VUX3_9PEZI</name>
<proteinExistence type="predicted"/>
<evidence type="ECO:0000256" key="4">
    <source>
        <dbReference type="ARBA" id="ARBA00022989"/>
    </source>
</evidence>
<sequence>MPMRVISVPQATMMAGSQRLGRSFLRRRLLGTSKAASLVVLVGEHVEVFLQALDLGVADVAPVEEGEAVEQCERGDEAQVHLAEDFGLVQVSERMSDKHWLSDHLAGSYKRSAGMAIQIGVGNLDGATASNFYRQPDSPRYVLGHALEIAFVCAGIVAAVILNVGYTASNRRRVKTLAEGGEDRFGSWELSETGDKACTFRYMH</sequence>
<protein>
    <submittedName>
        <fullName evidence="7">Uncharacterized protein</fullName>
    </submittedName>
</protein>
<evidence type="ECO:0000256" key="6">
    <source>
        <dbReference type="SAM" id="Phobius"/>
    </source>
</evidence>
<dbReference type="AlphaFoldDB" id="A0A423VUX3"/>
<comment type="subcellular location">
    <subcellularLocation>
        <location evidence="1">Membrane</location>
        <topology evidence="1">Multi-pass membrane protein</topology>
    </subcellularLocation>
</comment>
<comment type="caution">
    <text evidence="7">The sequence shown here is derived from an EMBL/GenBank/DDBJ whole genome shotgun (WGS) entry which is preliminary data.</text>
</comment>
<evidence type="ECO:0000313" key="8">
    <source>
        <dbReference type="Proteomes" id="UP000285146"/>
    </source>
</evidence>
<dbReference type="GO" id="GO:0022857">
    <property type="term" value="F:transmembrane transporter activity"/>
    <property type="evidence" value="ECO:0007669"/>
    <property type="project" value="TreeGrafter"/>
</dbReference>
<dbReference type="PANTHER" id="PTHR43791:SF18">
    <property type="entry name" value="NICOTINIC ACID TRANSPORTER TNA1, PUTATIVE (AFU_ORTHOLOGUE AFUA_3G03820)-RELATED"/>
    <property type="match status" value="1"/>
</dbReference>
<evidence type="ECO:0000256" key="5">
    <source>
        <dbReference type="ARBA" id="ARBA00023136"/>
    </source>
</evidence>
<dbReference type="InParanoid" id="A0A423VUX3"/>
<keyword evidence="2" id="KW-0813">Transport</keyword>
<dbReference type="GO" id="GO:0016020">
    <property type="term" value="C:membrane"/>
    <property type="evidence" value="ECO:0007669"/>
    <property type="project" value="UniProtKB-SubCell"/>
</dbReference>
<accession>A0A423VUX3</accession>
<feature type="transmembrane region" description="Helical" evidence="6">
    <location>
        <begin position="141"/>
        <end position="166"/>
    </location>
</feature>
<keyword evidence="3 6" id="KW-0812">Transmembrane</keyword>
<dbReference type="Proteomes" id="UP000285146">
    <property type="component" value="Unassembled WGS sequence"/>
</dbReference>
<evidence type="ECO:0000256" key="3">
    <source>
        <dbReference type="ARBA" id="ARBA00022692"/>
    </source>
</evidence>
<dbReference type="STRING" id="1230097.A0A423VUX3"/>
<keyword evidence="8" id="KW-1185">Reference proteome</keyword>
<keyword evidence="5 6" id="KW-0472">Membrane</keyword>
<keyword evidence="4 6" id="KW-1133">Transmembrane helix</keyword>
<evidence type="ECO:0000256" key="1">
    <source>
        <dbReference type="ARBA" id="ARBA00004141"/>
    </source>
</evidence>
<evidence type="ECO:0000256" key="2">
    <source>
        <dbReference type="ARBA" id="ARBA00022448"/>
    </source>
</evidence>
<dbReference type="EMBL" id="LKEB01000074">
    <property type="protein sequence ID" value="ROV94855.1"/>
    <property type="molecule type" value="Genomic_DNA"/>
</dbReference>
<organism evidence="7 8">
    <name type="scientific">Cytospora leucostoma</name>
    <dbReference type="NCBI Taxonomy" id="1230097"/>
    <lineage>
        <taxon>Eukaryota</taxon>
        <taxon>Fungi</taxon>
        <taxon>Dikarya</taxon>
        <taxon>Ascomycota</taxon>
        <taxon>Pezizomycotina</taxon>
        <taxon>Sordariomycetes</taxon>
        <taxon>Sordariomycetidae</taxon>
        <taxon>Diaporthales</taxon>
        <taxon>Cytosporaceae</taxon>
        <taxon>Cytospora</taxon>
    </lineage>
</organism>
<gene>
    <name evidence="7" type="ORF">VPNG_09322</name>
</gene>
<dbReference type="OrthoDB" id="2985014at2759"/>
<evidence type="ECO:0000313" key="7">
    <source>
        <dbReference type="EMBL" id="ROV94855.1"/>
    </source>
</evidence>
<dbReference type="PANTHER" id="PTHR43791">
    <property type="entry name" value="PERMEASE-RELATED"/>
    <property type="match status" value="1"/>
</dbReference>